<dbReference type="InterPro" id="IPR025191">
    <property type="entry name" value="DUF4125"/>
</dbReference>
<evidence type="ECO:0000313" key="4">
    <source>
        <dbReference type="Proteomes" id="UP000539075"/>
    </source>
</evidence>
<dbReference type="Proteomes" id="UP000539075">
    <property type="component" value="Unassembled WGS sequence"/>
</dbReference>
<dbReference type="RefSeq" id="WP_183720730.1">
    <property type="nucleotide sequence ID" value="NZ_JACHGO010000006.1"/>
</dbReference>
<dbReference type="InterPro" id="IPR011990">
    <property type="entry name" value="TPR-like_helical_dom_sf"/>
</dbReference>
<accession>A0A7W8C4L6</accession>
<organism evidence="3 4">
    <name type="scientific">Desulfovibrio intestinalis</name>
    <dbReference type="NCBI Taxonomy" id="58621"/>
    <lineage>
        <taxon>Bacteria</taxon>
        <taxon>Pseudomonadati</taxon>
        <taxon>Thermodesulfobacteriota</taxon>
        <taxon>Desulfovibrionia</taxon>
        <taxon>Desulfovibrionales</taxon>
        <taxon>Desulfovibrionaceae</taxon>
        <taxon>Desulfovibrio</taxon>
    </lineage>
</organism>
<keyword evidence="1" id="KW-0677">Repeat</keyword>
<sequence>MNANGHWNEELQAALDLLAQGRPEDCTAKLRTLLRSCDNAPLCRAMALEGLARALFAQRQAAEAVAALEESLALLGVAAGPSSPLTLGVMQNLAHLRLEMGDFEGSAALGQEAVKACESAFGAQSPRVASALLHLSAAYYRNKDWNTAEQCLLRARSIWEECARISGVPDQQMGTCLNNLGRLYEECGQLDRGIALHRKAVALRQDVLGDHEDTAFSLGNLGVALASAGQWDEGARTLEAAVACYECVGKGTSREAESYRKNLDLCRRALQEQSAPPAAESAAHGQDEREGLLAEIIERELVMFLATPNEGGTASCQQQPDSFRIMRRMVHEPLSRASLVSYLEDLRRAESEGRNFMIEKYARMDDRLPPLGDSPLLDVIADAETVFMREASARYPHVIVSDGSGAFKNYLRCELETLSPATLELYAQDLDRARREGRNPAMERYACLARLLGKGSLENFEKSAAHAAASR</sequence>
<dbReference type="Pfam" id="PF13526">
    <property type="entry name" value="DUF4125"/>
    <property type="match status" value="1"/>
</dbReference>
<dbReference type="SUPFAM" id="SSF48452">
    <property type="entry name" value="TPR-like"/>
    <property type="match status" value="2"/>
</dbReference>
<dbReference type="InterPro" id="IPR019734">
    <property type="entry name" value="TPR_rpt"/>
</dbReference>
<gene>
    <name evidence="3" type="ORF">HNQ38_002332</name>
</gene>
<protein>
    <submittedName>
        <fullName evidence="3">Tetratricopeptide (TPR) repeat protein</fullName>
    </submittedName>
</protein>
<dbReference type="Gene3D" id="1.25.40.10">
    <property type="entry name" value="Tetratricopeptide repeat domain"/>
    <property type="match status" value="2"/>
</dbReference>
<proteinExistence type="predicted"/>
<name>A0A7W8C4L6_9BACT</name>
<dbReference type="SMART" id="SM00028">
    <property type="entry name" value="TPR"/>
    <property type="match status" value="5"/>
</dbReference>
<reference evidence="3 4" key="1">
    <citation type="submission" date="2020-08" db="EMBL/GenBank/DDBJ databases">
        <title>Genomic Encyclopedia of Type Strains, Phase IV (KMG-IV): sequencing the most valuable type-strain genomes for metagenomic binning, comparative biology and taxonomic classification.</title>
        <authorList>
            <person name="Goeker M."/>
        </authorList>
    </citation>
    <scope>NUCLEOTIDE SEQUENCE [LARGE SCALE GENOMIC DNA]</scope>
    <source>
        <strain evidence="3 4">DSM 11275</strain>
    </source>
</reference>
<comment type="caution">
    <text evidence="3">The sequence shown here is derived from an EMBL/GenBank/DDBJ whole genome shotgun (WGS) entry which is preliminary data.</text>
</comment>
<dbReference type="PANTHER" id="PTHR45641:SF19">
    <property type="entry name" value="NEPHROCYSTIN-3"/>
    <property type="match status" value="1"/>
</dbReference>
<evidence type="ECO:0000313" key="3">
    <source>
        <dbReference type="EMBL" id="MBB5144224.1"/>
    </source>
</evidence>
<dbReference type="PANTHER" id="PTHR45641">
    <property type="entry name" value="TETRATRICOPEPTIDE REPEAT PROTEIN (AFU_ORTHOLOGUE AFUA_6G03870)"/>
    <property type="match status" value="1"/>
</dbReference>
<dbReference type="Pfam" id="PF13374">
    <property type="entry name" value="TPR_10"/>
    <property type="match status" value="1"/>
</dbReference>
<evidence type="ECO:0000256" key="1">
    <source>
        <dbReference type="ARBA" id="ARBA00022737"/>
    </source>
</evidence>
<dbReference type="EMBL" id="JACHGO010000006">
    <property type="protein sequence ID" value="MBB5144224.1"/>
    <property type="molecule type" value="Genomic_DNA"/>
</dbReference>
<dbReference type="Pfam" id="PF13424">
    <property type="entry name" value="TPR_12"/>
    <property type="match status" value="2"/>
</dbReference>
<dbReference type="AlphaFoldDB" id="A0A7W8C4L6"/>
<evidence type="ECO:0000256" key="2">
    <source>
        <dbReference type="ARBA" id="ARBA00022803"/>
    </source>
</evidence>
<keyword evidence="4" id="KW-1185">Reference proteome</keyword>
<keyword evidence="2" id="KW-0802">TPR repeat</keyword>